<evidence type="ECO:0000256" key="3">
    <source>
        <dbReference type="ARBA" id="ARBA00023027"/>
    </source>
</evidence>
<comment type="function">
    <text evidence="4 5">Removes the 2'-phosphate from RNA via an intermediate in which the phosphate is ADP-ribosylated by NAD followed by a presumed transesterification to release the RNA and generate ADP-ribose 1''-2''-cyclic phosphate (APPR&gt;P). May function as an ADP-ribosylase.</text>
</comment>
<dbReference type="InterPro" id="IPR002745">
    <property type="entry name" value="Ptrans_KptA/Tpt1"/>
</dbReference>
<organism evidence="6 7">
    <name type="scientific">Flavivirga amylovorans</name>
    <dbReference type="NCBI Taxonomy" id="870486"/>
    <lineage>
        <taxon>Bacteria</taxon>
        <taxon>Pseudomonadati</taxon>
        <taxon>Bacteroidota</taxon>
        <taxon>Flavobacteriia</taxon>
        <taxon>Flavobacteriales</taxon>
        <taxon>Flavobacteriaceae</taxon>
        <taxon>Flavivirga</taxon>
    </lineage>
</organism>
<gene>
    <name evidence="5" type="primary">kptA</name>
    <name evidence="6" type="ORF">Q4Q39_06695</name>
</gene>
<comment type="similarity">
    <text evidence="1 5">Belongs to the KptA/TPT1 family.</text>
</comment>
<evidence type="ECO:0000256" key="1">
    <source>
        <dbReference type="ARBA" id="ARBA00009836"/>
    </source>
</evidence>
<dbReference type="Pfam" id="PF01885">
    <property type="entry name" value="PTS_2-RNA"/>
    <property type="match status" value="1"/>
</dbReference>
<reference evidence="6" key="1">
    <citation type="submission" date="2023-07" db="EMBL/GenBank/DDBJ databases">
        <title>Two novel species in the genus Flavivirga.</title>
        <authorList>
            <person name="Kwon K."/>
        </authorList>
    </citation>
    <scope>NUCLEOTIDE SEQUENCE</scope>
    <source>
        <strain evidence="6">KACC 14157</strain>
    </source>
</reference>
<keyword evidence="3 5" id="KW-0520">NAD</keyword>
<keyword evidence="2 5" id="KW-0808">Transferase</keyword>
<dbReference type="Proteomes" id="UP001176891">
    <property type="component" value="Unassembled WGS sequence"/>
</dbReference>
<evidence type="ECO:0000256" key="5">
    <source>
        <dbReference type="HAMAP-Rule" id="MF_00299"/>
    </source>
</evidence>
<dbReference type="Gene3D" id="1.10.10.970">
    <property type="entry name" value="RNA 2'-phosphotransferase, Tpt1/KptA family, N-terminal domain"/>
    <property type="match status" value="1"/>
</dbReference>
<dbReference type="HAMAP" id="MF_00299">
    <property type="entry name" value="KptA"/>
    <property type="match status" value="1"/>
</dbReference>
<protein>
    <recommendedName>
        <fullName evidence="5">Probable RNA 2'-phosphotransferase</fullName>
        <ecNumber evidence="5">2.7.1.-</ecNumber>
    </recommendedName>
</protein>
<keyword evidence="7" id="KW-1185">Reference proteome</keyword>
<dbReference type="PANTHER" id="PTHR12684:SF2">
    <property type="entry name" value="TRNA 2'-PHOSPHOTRANSFERASE 1"/>
    <property type="match status" value="1"/>
</dbReference>
<dbReference type="PANTHER" id="PTHR12684">
    <property type="entry name" value="PUTATIVE PHOSPHOTRANSFERASE"/>
    <property type="match status" value="1"/>
</dbReference>
<dbReference type="InterPro" id="IPR022928">
    <property type="entry name" value="RNA_2'-PTrans_KptA"/>
</dbReference>
<accession>A0ABT8WZJ5</accession>
<dbReference type="InterPro" id="IPR042080">
    <property type="entry name" value="RNA_2'-PTrans_N"/>
</dbReference>
<sequence length="182" mass="21072">MTEQHKKQISKFLSLILRHQPEKIGLTLDENGWATISDILEKSKLRFSFEELDEIVATNDKQRFSFNHDKTKIRANQGHSLKTIDLELKPQTPPAFLYHGTVLKFIPEIKLHGLKKMSRQHVHLSKDRDTAIKVGSRRGKPVILSIRALEMQKEGHQFFISENGVWLADAVPFEFINFKELC</sequence>
<dbReference type="NCBIfam" id="NF002014">
    <property type="entry name" value="PRK00819.1-4"/>
    <property type="match status" value="1"/>
</dbReference>
<proteinExistence type="inferred from homology"/>
<dbReference type="EC" id="2.7.1.-" evidence="5"/>
<comment type="caution">
    <text evidence="6">The sequence shown here is derived from an EMBL/GenBank/DDBJ whole genome shotgun (WGS) entry which is preliminary data.</text>
</comment>
<evidence type="ECO:0000256" key="4">
    <source>
        <dbReference type="ARBA" id="ARBA00025212"/>
    </source>
</evidence>
<dbReference type="GO" id="GO:0016740">
    <property type="term" value="F:transferase activity"/>
    <property type="evidence" value="ECO:0007669"/>
    <property type="project" value="UniProtKB-KW"/>
</dbReference>
<evidence type="ECO:0000256" key="2">
    <source>
        <dbReference type="ARBA" id="ARBA00022679"/>
    </source>
</evidence>
<evidence type="ECO:0000313" key="6">
    <source>
        <dbReference type="EMBL" id="MDO5987095.1"/>
    </source>
</evidence>
<dbReference type="Gene3D" id="3.20.170.30">
    <property type="match status" value="1"/>
</dbReference>
<evidence type="ECO:0000313" key="7">
    <source>
        <dbReference type="Proteomes" id="UP001176891"/>
    </source>
</evidence>
<dbReference type="RefSeq" id="WP_303281640.1">
    <property type="nucleotide sequence ID" value="NZ_BAABCZ010000005.1"/>
</dbReference>
<dbReference type="InterPro" id="IPR042081">
    <property type="entry name" value="RNA_2'-PTrans_C"/>
</dbReference>
<dbReference type="EMBL" id="JAUOEM010000002">
    <property type="protein sequence ID" value="MDO5987095.1"/>
    <property type="molecule type" value="Genomic_DNA"/>
</dbReference>
<dbReference type="SUPFAM" id="SSF56399">
    <property type="entry name" value="ADP-ribosylation"/>
    <property type="match status" value="1"/>
</dbReference>
<name>A0ABT8WZJ5_9FLAO</name>